<gene>
    <name evidence="3" type="ORF">KGF86_06160</name>
</gene>
<dbReference type="RefSeq" id="WP_211741368.1">
    <property type="nucleotide sequence ID" value="NZ_JAGXBY010000002.1"/>
</dbReference>
<dbReference type="InterPro" id="IPR043519">
    <property type="entry name" value="NT_sf"/>
</dbReference>
<dbReference type="Pfam" id="PF13427">
    <property type="entry name" value="AadA_C"/>
    <property type="match status" value="1"/>
</dbReference>
<dbReference type="EMBL" id="JAGXBY010000002">
    <property type="protein sequence ID" value="MBS3679793.1"/>
    <property type="molecule type" value="Genomic_DNA"/>
</dbReference>
<evidence type="ECO:0000313" key="4">
    <source>
        <dbReference type="Proteomes" id="UP000681870"/>
    </source>
</evidence>
<evidence type="ECO:0000256" key="1">
    <source>
        <dbReference type="ARBA" id="ARBA00022679"/>
    </source>
</evidence>
<keyword evidence="4" id="KW-1185">Reference proteome</keyword>
<sequence length="278" mass="32656">MAIPRMVETVLNEYITLFNEHLPETIEGVYIHGSIALDAYVDDSSDIDFITITNRPLVEEDSTVLSYIHSTIAKKYQKPELDGVYIHWSDMGKLYTNSSDFNRKYHFYNSEKLSFGDFYFNFNPVTWWMLKNNGINILGPDPKDFEFDIQPQQLVSYVLKNMNAYWANRIKTAENSINDLVAMPTNQIDYEIEWTVLGLLRQFFTLKEYDIVSKLDAGEYGLTQIPYEWHSIIEEAMNIRKGIKASIFRSDWERIDKTIRFSKYLITHCNKMIEKNLT</sequence>
<dbReference type="SUPFAM" id="SSF81301">
    <property type="entry name" value="Nucleotidyltransferase"/>
    <property type="match status" value="1"/>
</dbReference>
<accession>A0ABS5MBU0</accession>
<reference evidence="3 4" key="1">
    <citation type="submission" date="2021-05" db="EMBL/GenBank/DDBJ databases">
        <title>Ornithinibacillus massiliensis sp. nov.</title>
        <authorList>
            <person name="Iwaza R."/>
            <person name="Lagier J.-C."/>
            <person name="Raoult D."/>
        </authorList>
    </citation>
    <scope>NUCLEOTIDE SEQUENCE [LARGE SCALE GENOMIC DNA]</scope>
    <source>
        <strain evidence="3 4">Marseille-P3601</strain>
    </source>
</reference>
<feature type="domain" description="Adenylyltransferase AadA C-terminal" evidence="2">
    <location>
        <begin position="175"/>
        <end position="259"/>
    </location>
</feature>
<organism evidence="3 4">
    <name type="scientific">Ornithinibacillus massiliensis</name>
    <dbReference type="NCBI Taxonomy" id="1944633"/>
    <lineage>
        <taxon>Bacteria</taxon>
        <taxon>Bacillati</taxon>
        <taxon>Bacillota</taxon>
        <taxon>Bacilli</taxon>
        <taxon>Bacillales</taxon>
        <taxon>Bacillaceae</taxon>
        <taxon>Ornithinibacillus</taxon>
    </lineage>
</organism>
<evidence type="ECO:0000259" key="2">
    <source>
        <dbReference type="Pfam" id="PF13427"/>
    </source>
</evidence>
<comment type="caution">
    <text evidence="3">The sequence shown here is derived from an EMBL/GenBank/DDBJ whole genome shotgun (WGS) entry which is preliminary data.</text>
</comment>
<name>A0ABS5MBU0_9BACI</name>
<dbReference type="Proteomes" id="UP000681870">
    <property type="component" value="Unassembled WGS sequence"/>
</dbReference>
<keyword evidence="1" id="KW-0808">Transferase</keyword>
<dbReference type="InterPro" id="IPR025184">
    <property type="entry name" value="AadA_C"/>
</dbReference>
<protein>
    <submittedName>
        <fullName evidence="3">DUF4111 domain-containing protein</fullName>
    </submittedName>
</protein>
<evidence type="ECO:0000313" key="3">
    <source>
        <dbReference type="EMBL" id="MBS3679793.1"/>
    </source>
</evidence>
<proteinExistence type="predicted"/>